<proteinExistence type="predicted"/>
<protein>
    <submittedName>
        <fullName evidence="2">LEA domain protein</fullName>
    </submittedName>
</protein>
<accession>A0AAD4KKX8</accession>
<dbReference type="Proteomes" id="UP001201262">
    <property type="component" value="Unassembled WGS sequence"/>
</dbReference>
<evidence type="ECO:0000313" key="3">
    <source>
        <dbReference type="Proteomes" id="UP001201262"/>
    </source>
</evidence>
<reference evidence="2" key="1">
    <citation type="submission" date="2021-12" db="EMBL/GenBank/DDBJ databases">
        <title>Convergent genome expansion in fungi linked to evolution of root-endophyte symbiosis.</title>
        <authorList>
            <consortium name="DOE Joint Genome Institute"/>
            <person name="Ke Y.-H."/>
            <person name="Bonito G."/>
            <person name="Liao H.-L."/>
            <person name="Looney B."/>
            <person name="Rojas-Flechas A."/>
            <person name="Nash J."/>
            <person name="Hameed K."/>
            <person name="Schadt C."/>
            <person name="Martin F."/>
            <person name="Crous P.W."/>
            <person name="Miettinen O."/>
            <person name="Magnuson J.K."/>
            <person name="Labbe J."/>
            <person name="Jacobson D."/>
            <person name="Doktycz M.J."/>
            <person name="Veneault-Fourrey C."/>
            <person name="Kuo A."/>
            <person name="Mondo S."/>
            <person name="Calhoun S."/>
            <person name="Riley R."/>
            <person name="Ohm R."/>
            <person name="LaButti K."/>
            <person name="Andreopoulos B."/>
            <person name="Pangilinan J."/>
            <person name="Nolan M."/>
            <person name="Tritt A."/>
            <person name="Clum A."/>
            <person name="Lipzen A."/>
            <person name="Daum C."/>
            <person name="Barry K."/>
            <person name="Grigoriev I.V."/>
            <person name="Vilgalys R."/>
        </authorList>
    </citation>
    <scope>NUCLEOTIDE SEQUENCE</scope>
    <source>
        <strain evidence="2">PMI_201</strain>
    </source>
</reference>
<sequence>MSFLPKTILTTTRVTVAPSYRTYRSFSITLAAKKGPVEGTKDALKKVDRTVSDAAVKGIETGEKATKKVQETVGTKGHEAAAKAKEVAGEAKAKGSELKDQANGKA</sequence>
<feature type="region of interest" description="Disordered" evidence="1">
    <location>
        <begin position="74"/>
        <end position="106"/>
    </location>
</feature>
<dbReference type="AlphaFoldDB" id="A0AAD4KKX8"/>
<organism evidence="2 3">
    <name type="scientific">Talaromyces proteolyticus</name>
    <dbReference type="NCBI Taxonomy" id="1131652"/>
    <lineage>
        <taxon>Eukaryota</taxon>
        <taxon>Fungi</taxon>
        <taxon>Dikarya</taxon>
        <taxon>Ascomycota</taxon>
        <taxon>Pezizomycotina</taxon>
        <taxon>Eurotiomycetes</taxon>
        <taxon>Eurotiomycetidae</taxon>
        <taxon>Eurotiales</taxon>
        <taxon>Trichocomaceae</taxon>
        <taxon>Talaromyces</taxon>
        <taxon>Talaromyces sect. Bacilispori</taxon>
    </lineage>
</organism>
<dbReference type="RefSeq" id="XP_046068510.1">
    <property type="nucleotide sequence ID" value="XM_046210012.1"/>
</dbReference>
<dbReference type="EMBL" id="JAJTJA010000010">
    <property type="protein sequence ID" value="KAH8692637.1"/>
    <property type="molecule type" value="Genomic_DNA"/>
</dbReference>
<comment type="caution">
    <text evidence="2">The sequence shown here is derived from an EMBL/GenBank/DDBJ whole genome shotgun (WGS) entry which is preliminary data.</text>
</comment>
<keyword evidence="3" id="KW-1185">Reference proteome</keyword>
<evidence type="ECO:0000256" key="1">
    <source>
        <dbReference type="SAM" id="MobiDB-lite"/>
    </source>
</evidence>
<gene>
    <name evidence="2" type="ORF">BGW36DRAFT_23645</name>
</gene>
<name>A0AAD4KKX8_9EURO</name>
<evidence type="ECO:0000313" key="2">
    <source>
        <dbReference type="EMBL" id="KAH8692637.1"/>
    </source>
</evidence>
<dbReference type="GeneID" id="70240299"/>